<dbReference type="SUPFAM" id="SSF53448">
    <property type="entry name" value="Nucleotide-diphospho-sugar transferases"/>
    <property type="match status" value="1"/>
</dbReference>
<evidence type="ECO:0000259" key="2">
    <source>
        <dbReference type="Pfam" id="PF00535"/>
    </source>
</evidence>
<feature type="transmembrane region" description="Helical" evidence="1">
    <location>
        <begin position="239"/>
        <end position="257"/>
    </location>
</feature>
<dbReference type="Pfam" id="PF00535">
    <property type="entry name" value="Glycos_transf_2"/>
    <property type="match status" value="1"/>
</dbReference>
<organism evidence="3 4">
    <name type="scientific">Arsenicibacter rosenii</name>
    <dbReference type="NCBI Taxonomy" id="1750698"/>
    <lineage>
        <taxon>Bacteria</taxon>
        <taxon>Pseudomonadati</taxon>
        <taxon>Bacteroidota</taxon>
        <taxon>Cytophagia</taxon>
        <taxon>Cytophagales</taxon>
        <taxon>Spirosomataceae</taxon>
        <taxon>Arsenicibacter</taxon>
    </lineage>
</organism>
<keyword evidence="1" id="KW-0812">Transmembrane</keyword>
<dbReference type="InterPro" id="IPR050834">
    <property type="entry name" value="Glycosyltransf_2"/>
</dbReference>
<dbReference type="PANTHER" id="PTHR43685">
    <property type="entry name" value="GLYCOSYLTRANSFERASE"/>
    <property type="match status" value="1"/>
</dbReference>
<keyword evidence="3" id="KW-0808">Transferase</keyword>
<evidence type="ECO:0000256" key="1">
    <source>
        <dbReference type="SAM" id="Phobius"/>
    </source>
</evidence>
<dbReference type="EMBL" id="MORL01000001">
    <property type="protein sequence ID" value="OIN60672.1"/>
    <property type="molecule type" value="Genomic_DNA"/>
</dbReference>
<dbReference type="PANTHER" id="PTHR43685:SF3">
    <property type="entry name" value="SLR2126 PROTEIN"/>
    <property type="match status" value="1"/>
</dbReference>
<dbReference type="Gene3D" id="3.90.550.10">
    <property type="entry name" value="Spore Coat Polysaccharide Biosynthesis Protein SpsA, Chain A"/>
    <property type="match status" value="1"/>
</dbReference>
<dbReference type="GO" id="GO:0016740">
    <property type="term" value="F:transferase activity"/>
    <property type="evidence" value="ECO:0007669"/>
    <property type="project" value="UniProtKB-KW"/>
</dbReference>
<dbReference type="InterPro" id="IPR001173">
    <property type="entry name" value="Glyco_trans_2-like"/>
</dbReference>
<protein>
    <submittedName>
        <fullName evidence="3">Glycosyl transferase family 2</fullName>
    </submittedName>
</protein>
<keyword evidence="1" id="KW-1133">Transmembrane helix</keyword>
<evidence type="ECO:0000313" key="3">
    <source>
        <dbReference type="EMBL" id="OIN60672.1"/>
    </source>
</evidence>
<dbReference type="OrthoDB" id="9801954at2"/>
<feature type="domain" description="Glycosyltransferase 2-like" evidence="2">
    <location>
        <begin position="6"/>
        <end position="134"/>
    </location>
</feature>
<feature type="transmembrane region" description="Helical" evidence="1">
    <location>
        <begin position="295"/>
        <end position="313"/>
    </location>
</feature>
<evidence type="ECO:0000313" key="4">
    <source>
        <dbReference type="Proteomes" id="UP000181790"/>
    </source>
</evidence>
<comment type="caution">
    <text evidence="3">The sequence shown here is derived from an EMBL/GenBank/DDBJ whole genome shotgun (WGS) entry which is preliminary data.</text>
</comment>
<proteinExistence type="predicted"/>
<dbReference type="RefSeq" id="WP_071501172.1">
    <property type="nucleotide sequence ID" value="NZ_MORL01000001.1"/>
</dbReference>
<keyword evidence="1" id="KW-0472">Membrane</keyword>
<gene>
    <name evidence="3" type="ORF">BLX24_00725</name>
</gene>
<sequence length="323" mass="37036">MNPEFSVVIPTYLRPTLLMKCLDALSRQQLPHNQFEIIVVDDGDDRATAEIVQSFREVFGIEARYLAQAKRRGPAAARNRGWRAARGRIIAFTEDDCMPQADWLPAVLPSFKRGAQAISGQVRLTNARQASVSRSNGFMDKAELSSANFFCLPAVLQRVGGFTEDFDIAWREDSDLQFKLIRAGIRMGKCPEAVVTHPIRKSHWNNRLREERKYSYDALLYKRHPELYRQRMGHERNQVLEYYGAVFSFITGLFALLSGHSFVGASGLAIWLLLTADLLARFWPKEQLTWEGVQQAFTTAIITPYLSIFWRLHGAVKYRVLYW</sequence>
<keyword evidence="4" id="KW-1185">Reference proteome</keyword>
<reference evidence="3 4" key="1">
    <citation type="submission" date="2016-10" db="EMBL/GenBank/DDBJ databases">
        <title>Arsenicibacter rosenii gen. nov., sp. nov., an efficient arsenic-methylating bacterium isolated from an arsenic-contaminated paddy soil.</title>
        <authorList>
            <person name="Huang K."/>
        </authorList>
    </citation>
    <scope>NUCLEOTIDE SEQUENCE [LARGE SCALE GENOMIC DNA]</scope>
    <source>
        <strain evidence="3 4">SM-1</strain>
    </source>
</reference>
<dbReference type="AlphaFoldDB" id="A0A1S2VPJ4"/>
<name>A0A1S2VPJ4_9BACT</name>
<accession>A0A1S2VPJ4</accession>
<dbReference type="Proteomes" id="UP000181790">
    <property type="component" value="Unassembled WGS sequence"/>
</dbReference>
<dbReference type="InterPro" id="IPR029044">
    <property type="entry name" value="Nucleotide-diphossugar_trans"/>
</dbReference>